<dbReference type="Proteomes" id="UP001652623">
    <property type="component" value="Chromosome 5"/>
</dbReference>
<dbReference type="InterPro" id="IPR009057">
    <property type="entry name" value="Homeodomain-like_sf"/>
</dbReference>
<dbReference type="SUPFAM" id="SSF46689">
    <property type="entry name" value="Homeodomain-like"/>
    <property type="match status" value="1"/>
</dbReference>
<feature type="region of interest" description="Disordered" evidence="8">
    <location>
        <begin position="205"/>
        <end position="229"/>
    </location>
</feature>
<sequence length="264" mass="31146">MIISINMLRRQYTMDGFLGLRKGTWTKEEDDLLKQCVEKYGEGKWHQVPRRAGLNRCRKSCRLRWLNYLKPDIKRGEFTMDEVDLLLRLHKLLGNRWSLIAGRLPGRTANDVKNYWNTHLQKKFLPNYEKNKNKEINADKKTHGCDTKVIKPRPWTFAKRMSENYASTIIMDNVNRPHQQQNFHQKSLEEDLDWWENLLHNTTPNKGATYNVSGSEGDAISKLPDEDQEGRELVQPSNIIGDVLVEDNQSFWRDFNIDMDLWDL</sequence>
<dbReference type="Gene3D" id="1.10.10.60">
    <property type="entry name" value="Homeodomain-like"/>
    <property type="match status" value="2"/>
</dbReference>
<evidence type="ECO:0000256" key="4">
    <source>
        <dbReference type="ARBA" id="ARBA00023125"/>
    </source>
</evidence>
<dbReference type="PROSITE" id="PS50090">
    <property type="entry name" value="MYB_LIKE"/>
    <property type="match status" value="2"/>
</dbReference>
<feature type="compositionally biased region" description="Polar residues" evidence="8">
    <location>
        <begin position="205"/>
        <end position="214"/>
    </location>
</feature>
<evidence type="ECO:0000256" key="8">
    <source>
        <dbReference type="SAM" id="MobiDB-lite"/>
    </source>
</evidence>
<evidence type="ECO:0000256" key="2">
    <source>
        <dbReference type="ARBA" id="ARBA00022737"/>
    </source>
</evidence>
<evidence type="ECO:0000313" key="11">
    <source>
        <dbReference type="Proteomes" id="UP001652623"/>
    </source>
</evidence>
<proteinExistence type="predicted"/>
<keyword evidence="7" id="KW-0539">Nucleus</keyword>
<keyword evidence="11" id="KW-1185">Reference proteome</keyword>
<keyword evidence="4" id="KW-0238">DNA-binding</keyword>
<organism evidence="11 12">
    <name type="scientific">Ziziphus jujuba</name>
    <name type="common">Chinese jujube</name>
    <name type="synonym">Ziziphus sativa</name>
    <dbReference type="NCBI Taxonomy" id="326968"/>
    <lineage>
        <taxon>Eukaryota</taxon>
        <taxon>Viridiplantae</taxon>
        <taxon>Streptophyta</taxon>
        <taxon>Embryophyta</taxon>
        <taxon>Tracheophyta</taxon>
        <taxon>Spermatophyta</taxon>
        <taxon>Magnoliopsida</taxon>
        <taxon>eudicotyledons</taxon>
        <taxon>Gunneridae</taxon>
        <taxon>Pentapetalae</taxon>
        <taxon>rosids</taxon>
        <taxon>fabids</taxon>
        <taxon>Rosales</taxon>
        <taxon>Rhamnaceae</taxon>
        <taxon>Paliureae</taxon>
        <taxon>Ziziphus</taxon>
    </lineage>
</organism>
<dbReference type="PROSITE" id="PS51294">
    <property type="entry name" value="HTH_MYB"/>
    <property type="match status" value="2"/>
</dbReference>
<feature type="domain" description="HTH myb-type" evidence="10">
    <location>
        <begin position="20"/>
        <end position="73"/>
    </location>
</feature>
<dbReference type="InterPro" id="IPR017930">
    <property type="entry name" value="Myb_dom"/>
</dbReference>
<dbReference type="InterPro" id="IPR001005">
    <property type="entry name" value="SANT/Myb"/>
</dbReference>
<dbReference type="SMART" id="SM00717">
    <property type="entry name" value="SANT"/>
    <property type="match status" value="2"/>
</dbReference>
<keyword evidence="6" id="KW-0804">Transcription</keyword>
<dbReference type="PANTHER" id="PTHR47999">
    <property type="entry name" value="TRANSCRIPTION FACTOR MYB8-RELATED-RELATED"/>
    <property type="match status" value="1"/>
</dbReference>
<accession>A0ABM3INF8</accession>
<evidence type="ECO:0000256" key="5">
    <source>
        <dbReference type="ARBA" id="ARBA00023159"/>
    </source>
</evidence>
<dbReference type="Pfam" id="PF00249">
    <property type="entry name" value="Myb_DNA-binding"/>
    <property type="match status" value="2"/>
</dbReference>
<dbReference type="RefSeq" id="XP_048332153.2">
    <property type="nucleotide sequence ID" value="XM_048476196.2"/>
</dbReference>
<reference evidence="12" key="1">
    <citation type="submission" date="2025-08" db="UniProtKB">
        <authorList>
            <consortium name="RefSeq"/>
        </authorList>
    </citation>
    <scope>IDENTIFICATION</scope>
    <source>
        <tissue evidence="12">Seedling</tissue>
    </source>
</reference>
<evidence type="ECO:0000313" key="12">
    <source>
        <dbReference type="RefSeq" id="XP_048332153.2"/>
    </source>
</evidence>
<evidence type="ECO:0000256" key="3">
    <source>
        <dbReference type="ARBA" id="ARBA00023015"/>
    </source>
</evidence>
<protein>
    <submittedName>
        <fullName evidence="12">Transcription factor MYB1</fullName>
    </submittedName>
</protein>
<gene>
    <name evidence="12" type="primary">LOC112489267</name>
</gene>
<feature type="domain" description="HTH myb-type" evidence="10">
    <location>
        <begin position="74"/>
        <end position="124"/>
    </location>
</feature>
<evidence type="ECO:0000256" key="1">
    <source>
        <dbReference type="ARBA" id="ARBA00004123"/>
    </source>
</evidence>
<dbReference type="GeneID" id="112489267"/>
<name>A0ABM3INF8_ZIZJJ</name>
<feature type="domain" description="Myb-like" evidence="9">
    <location>
        <begin position="70"/>
        <end position="120"/>
    </location>
</feature>
<dbReference type="PANTHER" id="PTHR47999:SF24">
    <property type="entry name" value="TRANSCRIPTION FACTOR MYB90"/>
    <property type="match status" value="1"/>
</dbReference>
<keyword evidence="3" id="KW-0805">Transcription regulation</keyword>
<evidence type="ECO:0000256" key="6">
    <source>
        <dbReference type="ARBA" id="ARBA00023163"/>
    </source>
</evidence>
<evidence type="ECO:0000259" key="9">
    <source>
        <dbReference type="PROSITE" id="PS50090"/>
    </source>
</evidence>
<dbReference type="CDD" id="cd00167">
    <property type="entry name" value="SANT"/>
    <property type="match status" value="1"/>
</dbReference>
<keyword evidence="2" id="KW-0677">Repeat</keyword>
<feature type="domain" description="Myb-like" evidence="9">
    <location>
        <begin position="20"/>
        <end position="69"/>
    </location>
</feature>
<evidence type="ECO:0000256" key="7">
    <source>
        <dbReference type="ARBA" id="ARBA00023242"/>
    </source>
</evidence>
<dbReference type="InterPro" id="IPR015495">
    <property type="entry name" value="Myb_TF_plants"/>
</dbReference>
<comment type="subcellular location">
    <subcellularLocation>
        <location evidence="1">Nucleus</location>
    </subcellularLocation>
</comment>
<keyword evidence="5" id="KW-0010">Activator</keyword>
<evidence type="ECO:0000259" key="10">
    <source>
        <dbReference type="PROSITE" id="PS51294"/>
    </source>
</evidence>